<dbReference type="EMBL" id="JABCLB010001267">
    <property type="protein sequence ID" value="NMU83941.1"/>
    <property type="molecule type" value="Genomic_DNA"/>
</dbReference>
<dbReference type="SUPFAM" id="SSF52540">
    <property type="entry name" value="P-loop containing nucleoside triphosphate hydrolases"/>
    <property type="match status" value="1"/>
</dbReference>
<evidence type="ECO:0000313" key="2">
    <source>
        <dbReference type="EMBL" id="NMU83941.1"/>
    </source>
</evidence>
<dbReference type="GO" id="GO:0005525">
    <property type="term" value="F:GTP binding"/>
    <property type="evidence" value="ECO:0007669"/>
    <property type="project" value="InterPro"/>
</dbReference>
<comment type="caution">
    <text evidence="2">The sequence shown here is derived from an EMBL/GenBank/DDBJ whole genome shotgun (WGS) entry which is preliminary data.</text>
</comment>
<gene>
    <name evidence="2" type="ORF">HKB16_13720</name>
</gene>
<accession>A0A7Y0SI59</accession>
<proteinExistence type="predicted"/>
<dbReference type="InterPro" id="IPR027417">
    <property type="entry name" value="P-loop_NTPase"/>
</dbReference>
<feature type="domain" description="G" evidence="1">
    <location>
        <begin position="1"/>
        <end position="77"/>
    </location>
</feature>
<feature type="non-terminal residue" evidence="2">
    <location>
        <position position="83"/>
    </location>
</feature>
<reference evidence="2 3" key="1">
    <citation type="submission" date="2020-04" db="EMBL/GenBank/DDBJ databases">
        <title>Whole-genome sequencing of Vibrio spp. from China reveals different genetic environments of blaCTX-M-14 among diverse lineages.</title>
        <authorList>
            <person name="Zheng Z."/>
            <person name="Ye L."/>
            <person name="Chen S."/>
        </authorList>
    </citation>
    <scope>NUCLEOTIDE SEQUENCE [LARGE SCALE GENOMIC DNA]</scope>
    <source>
        <strain evidence="2 3">Vb0551</strain>
    </source>
</reference>
<organism evidence="2 3">
    <name type="scientific">Vibrio parahaemolyticus</name>
    <dbReference type="NCBI Taxonomy" id="670"/>
    <lineage>
        <taxon>Bacteria</taxon>
        <taxon>Pseudomonadati</taxon>
        <taxon>Pseudomonadota</taxon>
        <taxon>Gammaproteobacteria</taxon>
        <taxon>Vibrionales</taxon>
        <taxon>Vibrionaceae</taxon>
        <taxon>Vibrio</taxon>
    </lineage>
</organism>
<dbReference type="Proteomes" id="UP000518904">
    <property type="component" value="Unassembled WGS sequence"/>
</dbReference>
<name>A0A7Y0SI59_VIBPH</name>
<protein>
    <recommendedName>
        <fullName evidence="1">G domain-containing protein</fullName>
    </recommendedName>
</protein>
<feature type="non-terminal residue" evidence="2">
    <location>
        <position position="1"/>
    </location>
</feature>
<dbReference type="Gene3D" id="3.40.50.300">
    <property type="entry name" value="P-loop containing nucleotide triphosphate hydrolases"/>
    <property type="match status" value="1"/>
</dbReference>
<dbReference type="Pfam" id="PF01926">
    <property type="entry name" value="MMR_HSR1"/>
    <property type="match status" value="1"/>
</dbReference>
<sequence length="83" mass="9318">VMLYGAYNAGKSTLINALIGPEKATVNDIPTTDTVDYYDWNGYRLLDTPGVNAPIEHEQTTIEQIKRTQVMLFVIREGDQDSK</sequence>
<dbReference type="AlphaFoldDB" id="A0A7Y0SI59"/>
<dbReference type="InterPro" id="IPR006073">
    <property type="entry name" value="GTP-bd"/>
</dbReference>
<evidence type="ECO:0000313" key="3">
    <source>
        <dbReference type="Proteomes" id="UP000518904"/>
    </source>
</evidence>
<evidence type="ECO:0000259" key="1">
    <source>
        <dbReference type="Pfam" id="PF01926"/>
    </source>
</evidence>